<keyword evidence="1" id="KW-0175">Coiled coil</keyword>
<sequence length="87" mass="9512">MAPGALNPQSSVVADANELKDLQSWLKEVEGAESLMTELEAKAESLEAKVDALLADMERIEQEKSSNGSIETEEKNKFCAYGSSKYK</sequence>
<accession>A0A8H7BX65</accession>
<dbReference type="OrthoDB" id="2236024at2759"/>
<proteinExistence type="predicted"/>
<reference evidence="2" key="1">
    <citation type="submission" date="2020-01" db="EMBL/GenBank/DDBJ databases">
        <title>Genome Sequencing of Three Apophysomyces-Like Fungal Strains Confirms a Novel Fungal Genus in the Mucoromycota with divergent Burkholderia-like Endosymbiotic Bacteria.</title>
        <authorList>
            <person name="Stajich J.E."/>
            <person name="Macias A.M."/>
            <person name="Carter-House D."/>
            <person name="Lovett B."/>
            <person name="Kasson L.R."/>
            <person name="Berry K."/>
            <person name="Grigoriev I."/>
            <person name="Chang Y."/>
            <person name="Spatafora J."/>
            <person name="Kasson M.T."/>
        </authorList>
    </citation>
    <scope>NUCLEOTIDE SEQUENCE</scope>
    <source>
        <strain evidence="2">NRRL A-21654</strain>
    </source>
</reference>
<comment type="caution">
    <text evidence="2">The sequence shown here is derived from an EMBL/GenBank/DDBJ whole genome shotgun (WGS) entry which is preliminary data.</text>
</comment>
<name>A0A8H7BX65_9FUNG</name>
<dbReference type="Proteomes" id="UP000605846">
    <property type="component" value="Unassembled WGS sequence"/>
</dbReference>
<evidence type="ECO:0000313" key="2">
    <source>
        <dbReference type="EMBL" id="KAF7728923.1"/>
    </source>
</evidence>
<keyword evidence="3" id="KW-1185">Reference proteome</keyword>
<gene>
    <name evidence="2" type="ORF">EC973_005318</name>
</gene>
<dbReference type="AlphaFoldDB" id="A0A8H7BX65"/>
<organism evidence="2 3">
    <name type="scientific">Apophysomyces ossiformis</name>
    <dbReference type="NCBI Taxonomy" id="679940"/>
    <lineage>
        <taxon>Eukaryota</taxon>
        <taxon>Fungi</taxon>
        <taxon>Fungi incertae sedis</taxon>
        <taxon>Mucoromycota</taxon>
        <taxon>Mucoromycotina</taxon>
        <taxon>Mucoromycetes</taxon>
        <taxon>Mucorales</taxon>
        <taxon>Mucorineae</taxon>
        <taxon>Mucoraceae</taxon>
        <taxon>Apophysomyces</taxon>
    </lineage>
</organism>
<dbReference type="EMBL" id="JABAYA010000030">
    <property type="protein sequence ID" value="KAF7728923.1"/>
    <property type="molecule type" value="Genomic_DNA"/>
</dbReference>
<feature type="coiled-coil region" evidence="1">
    <location>
        <begin position="22"/>
        <end position="63"/>
    </location>
</feature>
<evidence type="ECO:0000313" key="3">
    <source>
        <dbReference type="Proteomes" id="UP000605846"/>
    </source>
</evidence>
<evidence type="ECO:0000256" key="1">
    <source>
        <dbReference type="SAM" id="Coils"/>
    </source>
</evidence>
<protein>
    <submittedName>
        <fullName evidence="2">Uncharacterized protein</fullName>
    </submittedName>
</protein>